<dbReference type="Pfam" id="PF02852">
    <property type="entry name" value="Pyr_redox_dim"/>
    <property type="match status" value="1"/>
</dbReference>
<reference evidence="3" key="1">
    <citation type="journal article" date="2014" name="Front. Microbiol.">
        <title>High frequency of phylogenetically diverse reductive dehalogenase-homologous genes in deep subseafloor sedimentary metagenomes.</title>
        <authorList>
            <person name="Kawai M."/>
            <person name="Futagami T."/>
            <person name="Toyoda A."/>
            <person name="Takaki Y."/>
            <person name="Nishi S."/>
            <person name="Hori S."/>
            <person name="Arai W."/>
            <person name="Tsubouchi T."/>
            <person name="Morono Y."/>
            <person name="Uchiyama I."/>
            <person name="Ito T."/>
            <person name="Fujiyama A."/>
            <person name="Inagaki F."/>
            <person name="Takami H."/>
        </authorList>
    </citation>
    <scope>NUCLEOTIDE SEQUENCE</scope>
    <source>
        <strain evidence="3">Expedition CK06-06</strain>
    </source>
</reference>
<name>X1U4S2_9ZZZZ</name>
<evidence type="ECO:0000259" key="2">
    <source>
        <dbReference type="Pfam" id="PF02852"/>
    </source>
</evidence>
<accession>X1U4S2</accession>
<comment type="caution">
    <text evidence="3">The sequence shown here is derived from an EMBL/GenBank/DDBJ whole genome shotgun (WGS) entry which is preliminary data.</text>
</comment>
<feature type="domain" description="Pyridine nucleotide-disulphide oxidoreductase dimerisation" evidence="2">
    <location>
        <begin position="2"/>
        <end position="47"/>
    </location>
</feature>
<evidence type="ECO:0000256" key="1">
    <source>
        <dbReference type="ARBA" id="ARBA00023027"/>
    </source>
</evidence>
<dbReference type="InterPro" id="IPR050151">
    <property type="entry name" value="Class-I_Pyr_Nuc-Dis_Oxidored"/>
</dbReference>
<feature type="non-terminal residue" evidence="3">
    <location>
        <position position="1"/>
    </location>
</feature>
<gene>
    <name evidence="3" type="ORF">S12H4_53011</name>
</gene>
<dbReference type="EMBL" id="BARW01033699">
    <property type="protein sequence ID" value="GAJ12558.1"/>
    <property type="molecule type" value="Genomic_DNA"/>
</dbReference>
<dbReference type="PANTHER" id="PTHR22912">
    <property type="entry name" value="DISULFIDE OXIDOREDUCTASE"/>
    <property type="match status" value="1"/>
</dbReference>
<sequence length="62" mass="6735">FGVHIFGPQATELISEAALAMKMEATVSEISSTIHAHPTLSEAIRETALDAEGMVVHMPRRF</sequence>
<dbReference type="Gene3D" id="3.30.390.30">
    <property type="match status" value="1"/>
</dbReference>
<evidence type="ECO:0000313" key="3">
    <source>
        <dbReference type="EMBL" id="GAJ12558.1"/>
    </source>
</evidence>
<dbReference type="GO" id="GO:0006103">
    <property type="term" value="P:2-oxoglutarate metabolic process"/>
    <property type="evidence" value="ECO:0007669"/>
    <property type="project" value="TreeGrafter"/>
</dbReference>
<organism evidence="3">
    <name type="scientific">marine sediment metagenome</name>
    <dbReference type="NCBI Taxonomy" id="412755"/>
    <lineage>
        <taxon>unclassified sequences</taxon>
        <taxon>metagenomes</taxon>
        <taxon>ecological metagenomes</taxon>
    </lineage>
</organism>
<dbReference type="GO" id="GO:0050660">
    <property type="term" value="F:flavin adenine dinucleotide binding"/>
    <property type="evidence" value="ECO:0007669"/>
    <property type="project" value="TreeGrafter"/>
</dbReference>
<dbReference type="SUPFAM" id="SSF55424">
    <property type="entry name" value="FAD/NAD-linked reductases, dimerisation (C-terminal) domain"/>
    <property type="match status" value="1"/>
</dbReference>
<dbReference type="InterPro" id="IPR016156">
    <property type="entry name" value="FAD/NAD-linked_Rdtase_dimer_sf"/>
</dbReference>
<proteinExistence type="predicted"/>
<protein>
    <recommendedName>
        <fullName evidence="2">Pyridine nucleotide-disulphide oxidoreductase dimerisation domain-containing protein</fullName>
    </recommendedName>
</protein>
<dbReference type="GO" id="GO:0004148">
    <property type="term" value="F:dihydrolipoyl dehydrogenase (NADH) activity"/>
    <property type="evidence" value="ECO:0007669"/>
    <property type="project" value="TreeGrafter"/>
</dbReference>
<dbReference type="AlphaFoldDB" id="X1U4S2"/>
<dbReference type="PANTHER" id="PTHR22912:SF217">
    <property type="entry name" value="DIHYDROLIPOYL DEHYDROGENASE"/>
    <property type="match status" value="1"/>
</dbReference>
<dbReference type="InterPro" id="IPR004099">
    <property type="entry name" value="Pyr_nucl-diS_OxRdtase_dimer"/>
</dbReference>
<keyword evidence="1" id="KW-0520">NAD</keyword>